<feature type="transmembrane region" description="Helical" evidence="9">
    <location>
        <begin position="154"/>
        <end position="179"/>
    </location>
</feature>
<accession>A0ABU3C3I0</accession>
<reference evidence="12 13" key="1">
    <citation type="submission" date="2023-09" db="EMBL/GenBank/DDBJ databases">
        <authorList>
            <person name="Rey-Velasco X."/>
        </authorList>
    </citation>
    <scope>NUCLEOTIDE SEQUENCE [LARGE SCALE GENOMIC DNA]</scope>
    <source>
        <strain evidence="12 13">W335</strain>
    </source>
</reference>
<dbReference type="NCBIfam" id="TIGR01297">
    <property type="entry name" value="CDF"/>
    <property type="match status" value="1"/>
</dbReference>
<proteinExistence type="inferred from homology"/>
<dbReference type="InterPro" id="IPR050681">
    <property type="entry name" value="CDF/SLC30A"/>
</dbReference>
<feature type="transmembrane region" description="Helical" evidence="9">
    <location>
        <begin position="121"/>
        <end position="142"/>
    </location>
</feature>
<evidence type="ECO:0000313" key="12">
    <source>
        <dbReference type="EMBL" id="MDT0636113.1"/>
    </source>
</evidence>
<dbReference type="PANTHER" id="PTHR11562:SF17">
    <property type="entry name" value="RE54080P-RELATED"/>
    <property type="match status" value="1"/>
</dbReference>
<dbReference type="PANTHER" id="PTHR11562">
    <property type="entry name" value="CATION EFFLUX PROTEIN/ ZINC TRANSPORTER"/>
    <property type="match status" value="1"/>
</dbReference>
<gene>
    <name evidence="12" type="ORF">RM532_14255</name>
</gene>
<evidence type="ECO:0000259" key="11">
    <source>
        <dbReference type="Pfam" id="PF16916"/>
    </source>
</evidence>
<evidence type="ECO:0000256" key="6">
    <source>
        <dbReference type="ARBA" id="ARBA00022989"/>
    </source>
</evidence>
<dbReference type="InterPro" id="IPR002524">
    <property type="entry name" value="Cation_efflux"/>
</dbReference>
<evidence type="ECO:0000313" key="13">
    <source>
        <dbReference type="Proteomes" id="UP001251857"/>
    </source>
</evidence>
<keyword evidence="8 9" id="KW-0472">Membrane</keyword>
<dbReference type="RefSeq" id="WP_311654009.1">
    <property type="nucleotide sequence ID" value="NZ_JAVRIB010000018.1"/>
</dbReference>
<dbReference type="InterPro" id="IPR027470">
    <property type="entry name" value="Cation_efflux_CTD"/>
</dbReference>
<feature type="transmembrane region" description="Helical" evidence="9">
    <location>
        <begin position="20"/>
        <end position="45"/>
    </location>
</feature>
<keyword evidence="4 9" id="KW-0812">Transmembrane</keyword>
<sequence length="308" mass="32690">MTGNGMSEDHHHHHGSGRVLLWSLVFTTAFAVVELLGGLLANSLALLSDAGHMLTDSSALAIGAIASWLAVRPASARHSFGLQRAEVLGALINVLFMLGVVVAVAVAAVQRLTQPQDVAGMPVIVIAAIGLGVNLTVAWILIQGEQTLNVRGALLHVFGDLLGSVAALVAGTVIVLTGWTPIDPILSLFVAILILWSAGRLLREVLRVLMEGVPRHIDAHEVGDTLARVRGVRAVHDLHIWTLSSSSYALAAHVEIDGIAAWERILPALQALLRERFGIAHSTLQPETERIRNACDADPTCGHVGHAR</sequence>
<dbReference type="Pfam" id="PF01545">
    <property type="entry name" value="Cation_efflux"/>
    <property type="match status" value="1"/>
</dbReference>
<dbReference type="Proteomes" id="UP001251857">
    <property type="component" value="Unassembled WGS sequence"/>
</dbReference>
<dbReference type="SUPFAM" id="SSF161111">
    <property type="entry name" value="Cation efflux protein transmembrane domain-like"/>
    <property type="match status" value="1"/>
</dbReference>
<keyword evidence="6 9" id="KW-1133">Transmembrane helix</keyword>
<feature type="transmembrane region" description="Helical" evidence="9">
    <location>
        <begin position="87"/>
        <end position="109"/>
    </location>
</feature>
<keyword evidence="3" id="KW-0813">Transport</keyword>
<dbReference type="SUPFAM" id="SSF160240">
    <property type="entry name" value="Cation efflux protein cytoplasmic domain-like"/>
    <property type="match status" value="1"/>
</dbReference>
<keyword evidence="5" id="KW-0864">Zinc transport</keyword>
<evidence type="ECO:0000256" key="8">
    <source>
        <dbReference type="ARBA" id="ARBA00023136"/>
    </source>
</evidence>
<name>A0ABU3C3I0_9GAMM</name>
<evidence type="ECO:0000256" key="7">
    <source>
        <dbReference type="ARBA" id="ARBA00023065"/>
    </source>
</evidence>
<feature type="transmembrane region" description="Helical" evidence="9">
    <location>
        <begin position="185"/>
        <end position="202"/>
    </location>
</feature>
<comment type="similarity">
    <text evidence="2">Belongs to the cation diffusion facilitator (CDF) transporter (TC 2.A.4) family. SLC30A subfamily.</text>
</comment>
<evidence type="ECO:0000256" key="1">
    <source>
        <dbReference type="ARBA" id="ARBA00004141"/>
    </source>
</evidence>
<dbReference type="InterPro" id="IPR027469">
    <property type="entry name" value="Cation_efflux_TMD_sf"/>
</dbReference>
<evidence type="ECO:0000256" key="9">
    <source>
        <dbReference type="SAM" id="Phobius"/>
    </source>
</evidence>
<dbReference type="InterPro" id="IPR058533">
    <property type="entry name" value="Cation_efflux_TM"/>
</dbReference>
<dbReference type="Gene3D" id="1.20.1510.10">
    <property type="entry name" value="Cation efflux protein transmembrane domain"/>
    <property type="match status" value="1"/>
</dbReference>
<comment type="caution">
    <text evidence="12">The sequence shown here is derived from an EMBL/GenBank/DDBJ whole genome shotgun (WGS) entry which is preliminary data.</text>
</comment>
<dbReference type="Pfam" id="PF16916">
    <property type="entry name" value="ZT_dimer"/>
    <property type="match status" value="1"/>
</dbReference>
<evidence type="ECO:0000256" key="5">
    <source>
        <dbReference type="ARBA" id="ARBA00022906"/>
    </source>
</evidence>
<dbReference type="InterPro" id="IPR036837">
    <property type="entry name" value="Cation_efflux_CTD_sf"/>
</dbReference>
<feature type="transmembrane region" description="Helical" evidence="9">
    <location>
        <begin position="57"/>
        <end position="75"/>
    </location>
</feature>
<comment type="subcellular location">
    <subcellularLocation>
        <location evidence="1">Membrane</location>
        <topology evidence="1">Multi-pass membrane protein</topology>
    </subcellularLocation>
</comment>
<keyword evidence="13" id="KW-1185">Reference proteome</keyword>
<evidence type="ECO:0000256" key="4">
    <source>
        <dbReference type="ARBA" id="ARBA00022692"/>
    </source>
</evidence>
<keyword evidence="5" id="KW-0862">Zinc</keyword>
<feature type="domain" description="Cation efflux protein cytoplasmic" evidence="11">
    <location>
        <begin position="214"/>
        <end position="288"/>
    </location>
</feature>
<evidence type="ECO:0000256" key="3">
    <source>
        <dbReference type="ARBA" id="ARBA00022448"/>
    </source>
</evidence>
<evidence type="ECO:0000259" key="10">
    <source>
        <dbReference type="Pfam" id="PF01545"/>
    </source>
</evidence>
<protein>
    <submittedName>
        <fullName evidence="12">Cation diffusion facilitator family transporter</fullName>
    </submittedName>
</protein>
<organism evidence="12 13">
    <name type="scientific">Spectribacter hydrogenoxidans</name>
    <dbReference type="NCBI Taxonomy" id="3075608"/>
    <lineage>
        <taxon>Bacteria</taxon>
        <taxon>Pseudomonadati</taxon>
        <taxon>Pseudomonadota</taxon>
        <taxon>Gammaproteobacteria</taxon>
        <taxon>Salinisphaerales</taxon>
        <taxon>Salinisphaeraceae</taxon>
        <taxon>Spectribacter</taxon>
    </lineage>
</organism>
<keyword evidence="7" id="KW-0406">Ion transport</keyword>
<feature type="domain" description="Cation efflux protein transmembrane" evidence="10">
    <location>
        <begin position="21"/>
        <end position="210"/>
    </location>
</feature>
<evidence type="ECO:0000256" key="2">
    <source>
        <dbReference type="ARBA" id="ARBA00008873"/>
    </source>
</evidence>
<dbReference type="EMBL" id="JAVRIB010000018">
    <property type="protein sequence ID" value="MDT0636113.1"/>
    <property type="molecule type" value="Genomic_DNA"/>
</dbReference>